<feature type="domain" description="CCHC-type" evidence="3">
    <location>
        <begin position="119"/>
        <end position="132"/>
    </location>
</feature>
<dbReference type="GO" id="GO:0008270">
    <property type="term" value="F:zinc ion binding"/>
    <property type="evidence" value="ECO:0007669"/>
    <property type="project" value="UniProtKB-KW"/>
</dbReference>
<comment type="caution">
    <text evidence="4">The sequence shown here is derived from an EMBL/GenBank/DDBJ whole genome shotgun (WGS) entry which is preliminary data.</text>
</comment>
<dbReference type="PANTHER" id="PTHR34222">
    <property type="entry name" value="GAG_PRE-INTEGRS DOMAIN-CONTAINING PROTEIN"/>
    <property type="match status" value="1"/>
</dbReference>
<keyword evidence="1" id="KW-0479">Metal-binding</keyword>
<accession>A0A6L2JWG0</accession>
<dbReference type="InterPro" id="IPR013103">
    <property type="entry name" value="RVT_2"/>
</dbReference>
<dbReference type="SUPFAM" id="SSF56672">
    <property type="entry name" value="DNA/RNA polymerases"/>
    <property type="match status" value="1"/>
</dbReference>
<dbReference type="InterPro" id="IPR001878">
    <property type="entry name" value="Znf_CCHC"/>
</dbReference>
<dbReference type="InterPro" id="IPR043502">
    <property type="entry name" value="DNA/RNA_pol_sf"/>
</dbReference>
<dbReference type="EMBL" id="BKCJ010001367">
    <property type="protein sequence ID" value="GEU40912.1"/>
    <property type="molecule type" value="Genomic_DNA"/>
</dbReference>
<evidence type="ECO:0000259" key="3">
    <source>
        <dbReference type="PROSITE" id="PS50158"/>
    </source>
</evidence>
<dbReference type="PROSITE" id="PS50158">
    <property type="entry name" value="ZF_CCHC"/>
    <property type="match status" value="1"/>
</dbReference>
<feature type="compositionally biased region" description="Polar residues" evidence="2">
    <location>
        <begin position="434"/>
        <end position="464"/>
    </location>
</feature>
<evidence type="ECO:0000256" key="2">
    <source>
        <dbReference type="SAM" id="MobiDB-lite"/>
    </source>
</evidence>
<protein>
    <submittedName>
        <fullName evidence="4">Ribonuclease H-like domain-containing protein</fullName>
    </submittedName>
</protein>
<feature type="compositionally biased region" description="Basic and acidic residues" evidence="2">
    <location>
        <begin position="402"/>
        <end position="411"/>
    </location>
</feature>
<feature type="region of interest" description="Disordered" evidence="2">
    <location>
        <begin position="395"/>
        <end position="469"/>
    </location>
</feature>
<dbReference type="PANTHER" id="PTHR34222:SF99">
    <property type="entry name" value="PROTEIN, PUTATIVE-RELATED"/>
    <property type="match status" value="1"/>
</dbReference>
<proteinExistence type="predicted"/>
<dbReference type="CDD" id="cd09272">
    <property type="entry name" value="RNase_HI_RT_Ty1"/>
    <property type="match status" value="1"/>
</dbReference>
<name>A0A6L2JWG0_TANCI</name>
<evidence type="ECO:0000256" key="1">
    <source>
        <dbReference type="PROSITE-ProRule" id="PRU00047"/>
    </source>
</evidence>
<dbReference type="InterPro" id="IPR057670">
    <property type="entry name" value="SH3_retrovirus"/>
</dbReference>
<evidence type="ECO:0000313" key="4">
    <source>
        <dbReference type="EMBL" id="GEU40912.1"/>
    </source>
</evidence>
<reference evidence="4" key="1">
    <citation type="journal article" date="2019" name="Sci. Rep.">
        <title>Draft genome of Tanacetum cinerariifolium, the natural source of mosquito coil.</title>
        <authorList>
            <person name="Yamashiro T."/>
            <person name="Shiraishi A."/>
            <person name="Satake H."/>
            <person name="Nakayama K."/>
        </authorList>
    </citation>
    <scope>NUCLEOTIDE SEQUENCE</scope>
</reference>
<dbReference type="Pfam" id="PF25597">
    <property type="entry name" value="SH3_retrovirus"/>
    <property type="match status" value="1"/>
</dbReference>
<dbReference type="AlphaFoldDB" id="A0A6L2JWG0"/>
<organism evidence="4">
    <name type="scientific">Tanacetum cinerariifolium</name>
    <name type="common">Dalmatian daisy</name>
    <name type="synonym">Chrysanthemum cinerariifolium</name>
    <dbReference type="NCBI Taxonomy" id="118510"/>
    <lineage>
        <taxon>Eukaryota</taxon>
        <taxon>Viridiplantae</taxon>
        <taxon>Streptophyta</taxon>
        <taxon>Embryophyta</taxon>
        <taxon>Tracheophyta</taxon>
        <taxon>Spermatophyta</taxon>
        <taxon>Magnoliopsida</taxon>
        <taxon>eudicotyledons</taxon>
        <taxon>Gunneridae</taxon>
        <taxon>Pentapetalae</taxon>
        <taxon>asterids</taxon>
        <taxon>campanulids</taxon>
        <taxon>Asterales</taxon>
        <taxon>Asteraceae</taxon>
        <taxon>Asteroideae</taxon>
        <taxon>Anthemideae</taxon>
        <taxon>Anthemidinae</taxon>
        <taxon>Tanacetum</taxon>
    </lineage>
</organism>
<sequence>MAKLPKCSCVAWKDVSKHNKLIKLMQFLMGLNDVFLPIRSSLLARETLPDVKEVFVIISREESHRGVASSSSGSVTKAQISSFVAKSNSWTNNGNKKFDNNKRIGNSSNNRGLNPNLHCTNCGNFGHIVDRCFDIIGHPPGYNKNHGPNLNGPRTFDANSVSSSSEKGREFFNNNVFFNLNFKIFYNSKYVMCKVTLGWIIDSEANQHMTISTLNTFGIIDITDLNLTRDLNFTKDSHVSPCDIYHKAKQTREPFPFSDHQTTDISELIHLDLLPSSILNVKSPFKHVYGFKPKLSHLRSFGCLCFSFVLNNSDKFSVRSEKCVLIGFSTTKKAYKVYSLESKMIYYSRDIKFYENIFPFKMNDSFQKEQSILSESSDNNVNGLNFFDEKHSNFKTSISPNDDERVYDTPHNDGNVHPYSSNVDECEDDFATSMGETSSSEGNVHINSDSHAQGNFPESTSQDQPDLRRSSRVPKMFAKFNDYVVNNSKKYGLEKYVTYTNLNTSNYRFFTNLNKSIEPTSYFGVVKNPNWIEAMNNEIKALNRNNTWTICDLPMGKKAVGSKWLWKIKYKYTGEIERYKARVVAKGFSQREGFDYLETFSLVLDINNVVLYGDLSEDVYMTLPPGFDNKSKVCKLNKSLYGLKQAPKQWNAKLTQASTEHGFVQSKFDYSLFTKNSDYVFIILLVYVDDIVVTGNNVNEIEKFKQFLKSKFQIKDLGKLKYFMGIKVLDNKDGICLSQRNYCLELLHEFGLLVAEHVNTPLPENATLNQGSPGSGIQINKTDNLKLRAYADSDWASKKQSTLAMSSAEAEYRSMAFATCKVIWLSNLLGDMGVKNLLPIVMYYDNSSALQIAANPVFMKSLNILKWMFI</sequence>
<keyword evidence="1" id="KW-0863">Zinc-finger</keyword>
<dbReference type="Pfam" id="PF07727">
    <property type="entry name" value="RVT_2"/>
    <property type="match status" value="1"/>
</dbReference>
<keyword evidence="1" id="KW-0862">Zinc</keyword>
<gene>
    <name evidence="4" type="ORF">Tci_012890</name>
</gene>
<dbReference type="GO" id="GO:0003676">
    <property type="term" value="F:nucleic acid binding"/>
    <property type="evidence" value="ECO:0007669"/>
    <property type="project" value="InterPro"/>
</dbReference>